<dbReference type="InterPro" id="IPR029063">
    <property type="entry name" value="SAM-dependent_MTases_sf"/>
</dbReference>
<proteinExistence type="predicted"/>
<dbReference type="InterPro" id="IPR001242">
    <property type="entry name" value="Condensation_dom"/>
</dbReference>
<feature type="active site" description="Proton donor; for dehydratase activity" evidence="9">
    <location>
        <position position="1185"/>
    </location>
</feature>
<dbReference type="Gene3D" id="3.40.50.150">
    <property type="entry name" value="Vaccinia Virus protein VP39"/>
    <property type="match status" value="1"/>
</dbReference>
<dbReference type="STRING" id="196109.A0A136ISR6"/>
<dbReference type="InterPro" id="IPR050091">
    <property type="entry name" value="PKS_NRPS_Biosynth_Enz"/>
</dbReference>
<dbReference type="GO" id="GO:0004312">
    <property type="term" value="F:fatty acid synthase activity"/>
    <property type="evidence" value="ECO:0007669"/>
    <property type="project" value="TreeGrafter"/>
</dbReference>
<dbReference type="PANTHER" id="PTHR43775:SF20">
    <property type="entry name" value="HYBRID PKS-NRPS SYNTHETASE APDA"/>
    <property type="match status" value="1"/>
</dbReference>
<feature type="domain" description="Carrier" evidence="11">
    <location>
        <begin position="2418"/>
        <end position="2501"/>
    </location>
</feature>
<dbReference type="Pfam" id="PF14765">
    <property type="entry name" value="PS-DH"/>
    <property type="match status" value="1"/>
</dbReference>
<dbReference type="PROSITE" id="PS52004">
    <property type="entry name" value="KS3_2"/>
    <property type="match status" value="1"/>
</dbReference>
<dbReference type="InterPro" id="IPR020806">
    <property type="entry name" value="PKS_PP-bd"/>
</dbReference>
<protein>
    <submittedName>
        <fullName evidence="14">Putative PKS-NRPS protein</fullName>
    </submittedName>
</protein>
<dbReference type="GO" id="GO:0016874">
    <property type="term" value="F:ligase activity"/>
    <property type="evidence" value="ECO:0007669"/>
    <property type="project" value="UniProtKB-KW"/>
</dbReference>
<dbReference type="InterPro" id="IPR014030">
    <property type="entry name" value="Ketoacyl_synth_N"/>
</dbReference>
<keyword evidence="5" id="KW-0808">Transferase</keyword>
<dbReference type="PROSITE" id="PS52019">
    <property type="entry name" value="PKS_MFAS_DH"/>
    <property type="match status" value="1"/>
</dbReference>
<keyword evidence="15" id="KW-1185">Reference proteome</keyword>
<evidence type="ECO:0000256" key="10">
    <source>
        <dbReference type="SAM" id="MobiDB-lite"/>
    </source>
</evidence>
<dbReference type="SMART" id="SM00822">
    <property type="entry name" value="PKS_KR"/>
    <property type="match status" value="1"/>
</dbReference>
<dbReference type="Gene3D" id="3.10.129.110">
    <property type="entry name" value="Polyketide synthase dehydratase"/>
    <property type="match status" value="1"/>
</dbReference>
<dbReference type="InterPro" id="IPR006162">
    <property type="entry name" value="Ppantetheine_attach_site"/>
</dbReference>
<dbReference type="InterPro" id="IPR013968">
    <property type="entry name" value="PKS_KR"/>
</dbReference>
<dbReference type="GO" id="GO:0009403">
    <property type="term" value="P:toxin biosynthetic process"/>
    <property type="evidence" value="ECO:0007669"/>
    <property type="project" value="UniProtKB-ARBA"/>
</dbReference>
<dbReference type="InterPro" id="IPR009081">
    <property type="entry name" value="PP-bd_ACP"/>
</dbReference>
<feature type="region of interest" description="Disordered" evidence="10">
    <location>
        <begin position="2327"/>
        <end position="2348"/>
    </location>
</feature>
<dbReference type="InterPro" id="IPR045851">
    <property type="entry name" value="AMP-bd_C_sf"/>
</dbReference>
<dbReference type="GO" id="GO:0004315">
    <property type="term" value="F:3-oxoacyl-[acyl-carrier-protein] synthase activity"/>
    <property type="evidence" value="ECO:0007669"/>
    <property type="project" value="InterPro"/>
</dbReference>
<dbReference type="InterPro" id="IPR032821">
    <property type="entry name" value="PKS_assoc"/>
</dbReference>
<dbReference type="InterPro" id="IPR018201">
    <property type="entry name" value="Ketoacyl_synth_AS"/>
</dbReference>
<dbReference type="PROSITE" id="PS00012">
    <property type="entry name" value="PHOSPHOPANTETHEINE"/>
    <property type="match status" value="1"/>
</dbReference>
<name>A0A136ISR6_9PEZI</name>
<keyword evidence="1" id="KW-0596">Phosphopantetheine</keyword>
<dbReference type="OrthoDB" id="416786at2759"/>
<dbReference type="SMART" id="SM00825">
    <property type="entry name" value="PKS_KS"/>
    <property type="match status" value="1"/>
</dbReference>
<feature type="domain" description="Ketosynthase family 3 (KS3)" evidence="12">
    <location>
        <begin position="8"/>
        <end position="446"/>
    </location>
</feature>
<dbReference type="InterPro" id="IPR042099">
    <property type="entry name" value="ANL_N_sf"/>
</dbReference>
<dbReference type="Pfam" id="PF00668">
    <property type="entry name" value="Condensation"/>
    <property type="match status" value="1"/>
</dbReference>
<feature type="active site" description="Proton acceptor; for dehydratase activity" evidence="9">
    <location>
        <position position="989"/>
    </location>
</feature>
<dbReference type="CDD" id="cd19532">
    <property type="entry name" value="C_PKS-NRPS"/>
    <property type="match status" value="1"/>
</dbReference>
<dbReference type="Pfam" id="PF00109">
    <property type="entry name" value="ketoacyl-synt"/>
    <property type="match status" value="1"/>
</dbReference>
<dbReference type="Pfam" id="PF08242">
    <property type="entry name" value="Methyltransf_12"/>
    <property type="match status" value="1"/>
</dbReference>
<dbReference type="InterPro" id="IPR049900">
    <property type="entry name" value="PKS_mFAS_DH"/>
</dbReference>
<organism evidence="14 15">
    <name type="scientific">Microdochium bolleyi</name>
    <dbReference type="NCBI Taxonomy" id="196109"/>
    <lineage>
        <taxon>Eukaryota</taxon>
        <taxon>Fungi</taxon>
        <taxon>Dikarya</taxon>
        <taxon>Ascomycota</taxon>
        <taxon>Pezizomycotina</taxon>
        <taxon>Sordariomycetes</taxon>
        <taxon>Xylariomycetidae</taxon>
        <taxon>Xylariales</taxon>
        <taxon>Microdochiaceae</taxon>
        <taxon>Microdochium</taxon>
    </lineage>
</organism>
<dbReference type="Pfam" id="PF00501">
    <property type="entry name" value="AMP-binding"/>
    <property type="match status" value="1"/>
</dbReference>
<dbReference type="InterPro" id="IPR042104">
    <property type="entry name" value="PKS_dehydratase_sf"/>
</dbReference>
<keyword evidence="8" id="KW-0511">Multifunctional enzyme</keyword>
<accession>A0A136ISR6</accession>
<dbReference type="InterPro" id="IPR020841">
    <property type="entry name" value="PKS_Beta-ketoAc_synthase_dom"/>
</dbReference>
<dbReference type="GO" id="GO:0032259">
    <property type="term" value="P:methylation"/>
    <property type="evidence" value="ECO:0007669"/>
    <property type="project" value="UniProtKB-KW"/>
</dbReference>
<dbReference type="InterPro" id="IPR023213">
    <property type="entry name" value="CAT-like_dom_sf"/>
</dbReference>
<evidence type="ECO:0000256" key="8">
    <source>
        <dbReference type="ARBA" id="ARBA00023268"/>
    </source>
</evidence>
<dbReference type="InterPro" id="IPR016036">
    <property type="entry name" value="Malonyl_transacylase_ACP-bd"/>
</dbReference>
<dbReference type="InterPro" id="IPR049552">
    <property type="entry name" value="PKS_DH_N"/>
</dbReference>
<dbReference type="GO" id="GO:0031177">
    <property type="term" value="F:phosphopantetheine binding"/>
    <property type="evidence" value="ECO:0007669"/>
    <property type="project" value="InterPro"/>
</dbReference>
<evidence type="ECO:0000259" key="11">
    <source>
        <dbReference type="PROSITE" id="PS50075"/>
    </source>
</evidence>
<evidence type="ECO:0000256" key="2">
    <source>
        <dbReference type="ARBA" id="ARBA00022553"/>
    </source>
</evidence>
<dbReference type="Gene3D" id="3.30.300.30">
    <property type="match status" value="1"/>
</dbReference>
<dbReference type="Pfam" id="PF08659">
    <property type="entry name" value="KR"/>
    <property type="match status" value="1"/>
</dbReference>
<dbReference type="SMART" id="SM00826">
    <property type="entry name" value="PKS_DH"/>
    <property type="match status" value="1"/>
</dbReference>
<dbReference type="Pfam" id="PF00550">
    <property type="entry name" value="PP-binding"/>
    <property type="match status" value="2"/>
</dbReference>
<feature type="region of interest" description="Disordered" evidence="10">
    <location>
        <begin position="2498"/>
        <end position="2596"/>
    </location>
</feature>
<dbReference type="SUPFAM" id="SSF56801">
    <property type="entry name" value="Acetyl-CoA synthetase-like"/>
    <property type="match status" value="1"/>
</dbReference>
<dbReference type="Proteomes" id="UP000070501">
    <property type="component" value="Unassembled WGS sequence"/>
</dbReference>
<evidence type="ECO:0000313" key="14">
    <source>
        <dbReference type="EMBL" id="KXJ88000.1"/>
    </source>
</evidence>
<dbReference type="Pfam" id="PF21089">
    <property type="entry name" value="PKS_DH_N"/>
    <property type="match status" value="1"/>
</dbReference>
<dbReference type="SUPFAM" id="SSF52777">
    <property type="entry name" value="CoA-dependent acyltransferases"/>
    <property type="match status" value="2"/>
</dbReference>
<dbReference type="InterPro" id="IPR016039">
    <property type="entry name" value="Thiolase-like"/>
</dbReference>
<dbReference type="Gene3D" id="1.10.1200.10">
    <property type="entry name" value="ACP-like"/>
    <property type="match status" value="1"/>
</dbReference>
<dbReference type="InterPro" id="IPR000873">
    <property type="entry name" value="AMP-dep_synth/lig_dom"/>
</dbReference>
<dbReference type="InParanoid" id="A0A136ISR6"/>
<dbReference type="GO" id="GO:0006633">
    <property type="term" value="P:fatty acid biosynthetic process"/>
    <property type="evidence" value="ECO:0007669"/>
    <property type="project" value="InterPro"/>
</dbReference>
<dbReference type="SUPFAM" id="SSF53335">
    <property type="entry name" value="S-adenosyl-L-methionine-dependent methyltransferases"/>
    <property type="match status" value="1"/>
</dbReference>
<dbReference type="SMART" id="SM00827">
    <property type="entry name" value="PKS_AT"/>
    <property type="match status" value="1"/>
</dbReference>
<dbReference type="SUPFAM" id="SSF52151">
    <property type="entry name" value="FabD/lysophospholipase-like"/>
    <property type="match status" value="1"/>
</dbReference>
<sequence>MTQPQYVDEPIAIVGSACRFPGGASSPSKLWDLLKDPRDVQRDFDPERLNLDRFYHEDGEHHGSTNVISKSYLLEEDSRLFDAPFFGITPMEAAGMDPQQRQLLETVYEAFETAGLTLEALRASLTSVYVGCMTSDWANIQLRDPETLPQYTATGTANSILSNRISYVFDLKGPSETIDTACSSSLVALHHAARGLVDGDSDCAVVAGVNIILDPTLYITESKLHMLSPEARSRMWDASANGYARGEGTGAIVLKTLSRALADGDDIEAVVRSSGVNSDGQSPGITMPFAPTQAALIRHTYKRAGLDPIKDRPQYFECHGTGTPAGDPVEARAVSEALVGAAHCDTAVTTSENPIYVGSIKTVIGHLEGAAGLAGVLKVILALKHKVIPPNLLFEKLNPAITPYYGPLRIPTKAIPWPKLAPGVPARASVNSFGFGGTNAHAIIESYEPSQADTEQVASEVVPGPFIFSAASGLSLLRTVQSHLEYLKHHPEVSLDRLSSVLQTRRTTHRVRAHFTGSNVASLVENMESWVGIHASLPSGSKIGHQPSLVNPKEAPGILGVFTGQGAQWPAMGRELLKKSPLFRESLEACEAVLRGLPAGEAPPWSLIDMLMADKADSRIGEAAVSQPLCTAVQLGLVDLLDRAGIHFDAVVGHSSGEIAAVYACGIIDRTAAMQIAYYRGFHVKLAKSDSRPGGMLAAGLSLSEGMLFCDRPQFKGRLAVAASNAPQSVTLSGDLDAVLEAKAKLDADGTFARQLQVDTAYHSHHMQACADAYLRSLLACNIKVRNSAIRGPVWNSSVRGDAELLDTDLQDLTGSYWVANMVQPVLFAQAVESSVWHGGPFDVAVEVGPHPALKGPVEQVLKACYGAAPLYTGLLKRGGDDVEAFATAMGVVWAQLGPGAVDFGGLRSMFRSARASPAPPPRVLKDLPGYSWDHDRVHWRESAMSRRYRTIAGAPHPLLGRRAPDDNDHELRWRNVLRLSELPWLRGHAVLGEVLLPGAAYISLAAEAAMQISTITIGGASRQVQLLDVTDVDILRPVVVPDNKDGVETLFTARLVGSSSRDELSAEFCYYVVSDPSIGSMMQTCRGTVTVRLSSLTGPPADGVNADSPSHLPQRQPGNREDLVEVDCNQVYSLFNELGLAYTGPFHALSTSRRCLGYSDARGTWPEGAIAGSGDYAVHPAILDVAFQALLVARAHPSSREMTTAILPSHVDRVRISPSMARQVGGNGGAGVDFESWVVSQSARQMAGDISIYDGDETLLQVEGLVLSMVGEPDASKDRPIFAKTIWAPDVSLGLPGIVRNHAHDVELLDLTEACERVAMYYARRLAAALANDDHSTFSWFHQRHLEANNEHLQLAAEGKHPVLRREWIDDDSAVLGVIDEKYPDSVQLKMLHAVGREFPAIVRGEVSQLQIMTKDDLLNRFFMEDVGCIRVNDFLATTLQHITFKHPRCRILEIGAGTGGTTWAALNKIGDAYSSYTFTDVSAGFLPAAADKFAAFAHKMEFRTLDIAEGPETQGYTPHSYDIVIAANVLHATKNLETTMRNARSMLRPGGYLLLFETTGIQNMSIPFIFGGLRSWWYGEEADRRLRPIVSTRRWDEILRDTGYSGVDMVAHDLPDENKHTTALIVTQAVDDAVLSLRAPLAHIATAQIPVEGLVLVGGRTARTTDLLAQIQRLLPRSWRSRIKNTKVIAADDDEEALDLIQPGTDIICLQDLDEPLFTQNMTADGLSSLQHVLLRVRNLLWVTSPTTGGAKFSPRAIMFQGVARVAHVEMPHLQVQLLGLNDGVAGPAAAKRCVEAFLRLRQMGSFAVVAAASPLWAREPESEVLASNQVVIPRVVPDRVLNETYIASHRTVAKQVRKSGDSVVEAVRGPSNRMILVKTADNDDAEISNSATCRINVTFSLHLPVLSSSQGADGIYLVCGRDENDDHVVAVAAINASSVVVDRQNIMTVVADHCTAASLANIAENLLIRAVQILVGEEPNKTVMLYDPSEALVSSLQGLLPKLVLATSSDADKLTSSWIRLHPRASKRAVQQAVPAGVHRFIDCSASIIPASKLAGMDAEALQGRVYICDWQHDETLTITVPPLRTEHLFRPDRTYLMVGAAGGLGLSICRWMLSQGVKSMVITSRNPRIDTAFFREAEQHGASVHVRAMDVTDKHSVASVVSDIRSTLPPIAGVCNAAMVLSDRMFLDMSVTDLNGTLGPKVDGSEHLDAVFSAPASPMESENQYHPAPPPLDFFVMLSSSATVLGNIGQANYHIANLFMASLAASRRARGLAGSVIHVGHVSDVGYVVNAKGRTAALERHFREIRLTPLSETDVHHAFAQAIRGGRPSRETADDSGSSSSYSHDIIMGVKPAEDESDATIESKIPWLANPRLGHLVPIRGNSSSSLRGAGAGGGQGAAGSLQQRVVDAGGEEAAAAVVLEALCSKLEATLQLPAGQAAENAERPIIDLGIDSLVAVEIRTWFLKELGAEVPVVKILGGDTLVKTCSNAAKTVLARSGGKKEATPLEVPQNAKSRTEEPPVTSVRPRPTGDLKLPTAEENAQAEEPLETAATETSEDPIPVFMSEYDGDSSAGASEATELSETPAEPAKMETSPVVLQKPITVAGKEIQKPLTEDIRVTEMSRSQARFWFLSNNADDPAAFNMVFKYRVDGPLNTRKLRQALVMTTRHHECLRMRFFQRVGDGRPMQGLLSSSRFELRTVEKATDSDLEDAIQALKKRHWDIEAGETLGVTVLSRSDDGLKHDLIFGYHHIISDVVGFAVFLQDLGRAYSLQPLDRASAGSHMSHTEEVWHREQTLGHGEDLAFWKDEFKTLPEPLPLLAPSKVRVRPEGRSSGVNSEYCTLSAAQTAAVRAACRRLGISAFHFHLAALQVLLAREADTEDVCVGIVDANRAGDDQAARMVGCFVNMLPVRAADLSGTRAFSDVARSASRKALAAFAHAGVPLEVIVDAVGAPRWSDGSTTPLFQAAINYRAAGWGELPLGPDCTMNLCLDDGKDVQPPYDLSLGVIDMGETSTVDLHCQDSLYSPDAVRELAQSYLRLVDAFTANPEASIGSCSLHADDDVNPALELGTGAKMDFGWPATLPQRVRVMQTSHPDAAAITDAEGKTHSYTQLLTTVDSVVSALTSGGCESGKAVAVLCEPGSVYAIASILAVLEVGCVYMPLDTSLPASRHAAMVKSAEPYLVLYQRATDHCLHALRDETSLIFQELCVDDQTPPRPGALHLSSHANLDKSTDNPAVLLFTSGSTGTPKGIMLTEANVINHVALKAHELGLGREVVLQQSSLGFDMSLIQTFTALANGGHLILTHSERRQDPAAVAELVRSHAVSLTIATPSEYLAWTRFGNSQLRSCSGSWRHVCMGGELVPAQLKRDLRRLDIPGLRLTNCYGPTEITAAATFQNIPLDRLESVGSSGDSDETVEPDHVRYAVGKALPNYSVRILDSQGHPRPVGYTGEICIGGRGVALGYLDPDSPQRTTAGDKAFSTDKDHRLYRTGDEGRLLADGTLLCYGRIAGDAQVKLRGLRVELAEVEGALIRASAGLFSHVVVCKRGDALVAFAELHASPSVGDASNGQMPAVPTADILARLRLPQYFVPAAIVIAQSLPTNANGKLDRRAVAALPLPPSITAGLSQAQHTDASASAVPMTVAQGELRLLWERVLPPAATEAGRITPATDFFLRGGNSMLLMRLRAAIREHMGVEVSTRALYRASTLAQMAQAVAESREAAASAAGDPEDIDWAAETTVPAWLEERISEAVAGADEEADDYTEGPHAKTEKGSQVILTGAASFLGSHLLRELAQDSSVQTIHCVAVDADDAAALTSSSADALGNKAKVYVGSLADPRNLGLTTDEWAFLESAADVIIHAGAEGHCLNNYATVRAPNLASTHQLAALAAARAVPILYVSSNRVALLGGQTRQPAVSLAGNTPPVDGTEGFTASKWASEVFLENLLHLRENLVTQQEQQQQQQAAINRPWHVAVHRPCVLVGEQAPSSDSMNAILRFSLLMRTVPRLRRGKGFIDFTPIEGVATEIARAALRMAAALPPKSDGSDAAVVDARGPASSQLEFVHHSSGDMVPVDDFGAALERRYGGAFQTVDMREWMGLALQRGIDPLITAYLDGVLDTDEEMVFPFLGA</sequence>
<dbReference type="SMART" id="SM00823">
    <property type="entry name" value="PKS_PP"/>
    <property type="match status" value="2"/>
</dbReference>
<dbReference type="InterPro" id="IPR016035">
    <property type="entry name" value="Acyl_Trfase/lysoPLipase"/>
</dbReference>
<dbReference type="GO" id="GO:0008168">
    <property type="term" value="F:methyltransferase activity"/>
    <property type="evidence" value="ECO:0007669"/>
    <property type="project" value="UniProtKB-KW"/>
</dbReference>
<dbReference type="Gene3D" id="3.40.50.12780">
    <property type="entry name" value="N-terminal domain of ligase-like"/>
    <property type="match status" value="1"/>
</dbReference>
<dbReference type="SUPFAM" id="SSF47336">
    <property type="entry name" value="ACP-like"/>
    <property type="match status" value="2"/>
</dbReference>
<evidence type="ECO:0000256" key="7">
    <source>
        <dbReference type="ARBA" id="ARBA00023002"/>
    </source>
</evidence>
<feature type="compositionally biased region" description="Polar residues" evidence="10">
    <location>
        <begin position="1108"/>
        <end position="1118"/>
    </location>
</feature>
<reference evidence="15" key="1">
    <citation type="submission" date="2016-02" db="EMBL/GenBank/DDBJ databases">
        <title>Draft genome sequence of Microdochium bolleyi, a fungal endophyte of beachgrass.</title>
        <authorList>
            <consortium name="DOE Joint Genome Institute"/>
            <person name="David A.S."/>
            <person name="May G."/>
            <person name="Haridas S."/>
            <person name="Lim J."/>
            <person name="Wang M."/>
            <person name="Labutti K."/>
            <person name="Lipzen A."/>
            <person name="Barry K."/>
            <person name="Grigoriev I.V."/>
        </authorList>
    </citation>
    <scope>NUCLEOTIDE SEQUENCE [LARGE SCALE GENOMIC DNA]</scope>
    <source>
        <strain evidence="15">J235TASD1</strain>
    </source>
</reference>
<keyword evidence="7" id="KW-0560">Oxidoreductase</keyword>
<dbReference type="Gene3D" id="3.30.559.10">
    <property type="entry name" value="Chloramphenicol acetyltransferase-like domain"/>
    <property type="match status" value="1"/>
</dbReference>
<dbReference type="InterPro" id="IPR057326">
    <property type="entry name" value="KR_dom"/>
</dbReference>
<evidence type="ECO:0000256" key="6">
    <source>
        <dbReference type="ARBA" id="ARBA00022737"/>
    </source>
</evidence>
<dbReference type="Pfam" id="PF02801">
    <property type="entry name" value="Ketoacyl-synt_C"/>
    <property type="match status" value="1"/>
</dbReference>
<evidence type="ECO:0000259" key="13">
    <source>
        <dbReference type="PROSITE" id="PS52019"/>
    </source>
</evidence>
<dbReference type="Pfam" id="PF00698">
    <property type="entry name" value="Acyl_transf_1"/>
    <property type="match status" value="1"/>
</dbReference>
<dbReference type="InterPro" id="IPR049551">
    <property type="entry name" value="PKS_DH_C"/>
</dbReference>
<dbReference type="InterPro" id="IPR013120">
    <property type="entry name" value="FAR_NAD-bd"/>
</dbReference>
<dbReference type="InterPro" id="IPR001227">
    <property type="entry name" value="Ac_transferase_dom_sf"/>
</dbReference>
<dbReference type="InterPro" id="IPR013217">
    <property type="entry name" value="Methyltransf_12"/>
</dbReference>
<dbReference type="EMBL" id="KQ964260">
    <property type="protein sequence ID" value="KXJ88000.1"/>
    <property type="molecule type" value="Genomic_DNA"/>
</dbReference>
<evidence type="ECO:0000256" key="3">
    <source>
        <dbReference type="ARBA" id="ARBA00022598"/>
    </source>
</evidence>
<feature type="domain" description="PKS/mFAS DH" evidence="13">
    <location>
        <begin position="957"/>
        <end position="1277"/>
    </location>
</feature>
<dbReference type="CDD" id="cd02440">
    <property type="entry name" value="AdoMet_MTases"/>
    <property type="match status" value="1"/>
</dbReference>
<feature type="domain" description="Carrier" evidence="11">
    <location>
        <begin position="3642"/>
        <end position="3722"/>
    </location>
</feature>
<evidence type="ECO:0000256" key="4">
    <source>
        <dbReference type="ARBA" id="ARBA00022603"/>
    </source>
</evidence>
<dbReference type="PANTHER" id="PTHR43775">
    <property type="entry name" value="FATTY ACID SYNTHASE"/>
    <property type="match status" value="1"/>
</dbReference>
<dbReference type="InterPro" id="IPR020807">
    <property type="entry name" value="PKS_DH"/>
</dbReference>
<evidence type="ECO:0000256" key="1">
    <source>
        <dbReference type="ARBA" id="ARBA00022450"/>
    </source>
</evidence>
<dbReference type="Pfam" id="PF16197">
    <property type="entry name" value="KAsynt_C_assoc"/>
    <property type="match status" value="1"/>
</dbReference>
<dbReference type="SUPFAM" id="SSF55048">
    <property type="entry name" value="Probable ACP-binding domain of malonyl-CoA ACP transacylase"/>
    <property type="match status" value="1"/>
</dbReference>
<feature type="region of interest" description="C-terminal hotdog fold" evidence="9">
    <location>
        <begin position="1123"/>
        <end position="1277"/>
    </location>
</feature>
<dbReference type="Gene3D" id="3.30.559.30">
    <property type="entry name" value="Nonribosomal peptide synthetase, condensation domain"/>
    <property type="match status" value="1"/>
</dbReference>
<dbReference type="Gene3D" id="3.40.366.10">
    <property type="entry name" value="Malonyl-Coenzyme A Acyl Carrier Protein, domain 2"/>
    <property type="match status" value="1"/>
</dbReference>
<dbReference type="InterPro" id="IPR036736">
    <property type="entry name" value="ACP-like_sf"/>
</dbReference>
<keyword evidence="3" id="KW-0436">Ligase</keyword>
<feature type="region of interest" description="Disordered" evidence="10">
    <location>
        <begin position="1099"/>
        <end position="1119"/>
    </location>
</feature>
<evidence type="ECO:0000259" key="12">
    <source>
        <dbReference type="PROSITE" id="PS52004"/>
    </source>
</evidence>
<evidence type="ECO:0000256" key="5">
    <source>
        <dbReference type="ARBA" id="ARBA00022679"/>
    </source>
</evidence>
<feature type="region of interest" description="N-terminal hotdog fold" evidence="9">
    <location>
        <begin position="957"/>
        <end position="1097"/>
    </location>
</feature>
<dbReference type="InterPro" id="IPR014043">
    <property type="entry name" value="Acyl_transferase_dom"/>
</dbReference>
<keyword evidence="6" id="KW-0677">Repeat</keyword>
<dbReference type="PROSITE" id="PS50075">
    <property type="entry name" value="CARRIER"/>
    <property type="match status" value="2"/>
</dbReference>
<dbReference type="InterPro" id="IPR014031">
    <property type="entry name" value="Ketoacyl_synth_C"/>
</dbReference>
<dbReference type="SUPFAM" id="SSF51735">
    <property type="entry name" value="NAD(P)-binding Rossmann-fold domains"/>
    <property type="match status" value="2"/>
</dbReference>
<dbReference type="SUPFAM" id="SSF53901">
    <property type="entry name" value="Thiolase-like"/>
    <property type="match status" value="1"/>
</dbReference>
<dbReference type="Gene3D" id="3.40.50.720">
    <property type="entry name" value="NAD(P)-binding Rossmann-like Domain"/>
    <property type="match status" value="2"/>
</dbReference>
<dbReference type="InterPro" id="IPR020845">
    <property type="entry name" value="AMP-binding_CS"/>
</dbReference>
<dbReference type="PROSITE" id="PS00606">
    <property type="entry name" value="KS3_1"/>
    <property type="match status" value="1"/>
</dbReference>
<dbReference type="InterPro" id="IPR036291">
    <property type="entry name" value="NAD(P)-bd_dom_sf"/>
</dbReference>
<keyword evidence="2" id="KW-0597">Phosphoprotein</keyword>
<dbReference type="PROSITE" id="PS00455">
    <property type="entry name" value="AMP_BINDING"/>
    <property type="match status" value="1"/>
</dbReference>
<dbReference type="Pfam" id="PF07993">
    <property type="entry name" value="NAD_binding_4"/>
    <property type="match status" value="1"/>
</dbReference>
<gene>
    <name evidence="14" type="ORF">Micbo1qcDRAFT_215347</name>
</gene>
<dbReference type="CDD" id="cd05930">
    <property type="entry name" value="A_NRPS"/>
    <property type="match status" value="1"/>
</dbReference>
<evidence type="ECO:0000313" key="15">
    <source>
        <dbReference type="Proteomes" id="UP000070501"/>
    </source>
</evidence>
<dbReference type="GO" id="GO:0016491">
    <property type="term" value="F:oxidoreductase activity"/>
    <property type="evidence" value="ECO:0007669"/>
    <property type="project" value="UniProtKB-KW"/>
</dbReference>
<keyword evidence="4" id="KW-0489">Methyltransferase</keyword>
<dbReference type="Gene3D" id="3.40.47.10">
    <property type="match status" value="1"/>
</dbReference>
<evidence type="ECO:0000256" key="9">
    <source>
        <dbReference type="PROSITE-ProRule" id="PRU01363"/>
    </source>
</evidence>
<dbReference type="CDD" id="cd00833">
    <property type="entry name" value="PKS"/>
    <property type="match status" value="1"/>
</dbReference>